<sequence length="269" mass="30848">MSLFHYTDASAVLSIIENKKLWLTDIRFMNDSDEALDGAKYVAEEIKALTSSGNVIVDQALFHLQDFSIDMVREGLAEQHAFIGSFSTRGDHLVQWRSYGNYAIEFHETLKDHFSPMEACIYDIQVKEALAKVLVGRARKAIADELLKYDDMDGYEISKALWDLGDAVNLFKHQSFVDENEIRVCRLETSHSDLIKYRVRNGIIVPYLEIGFEPRHIKAVHVGPMKNQELAVASLKSFLNNFELRNIEKDIWSDFDIKVVPSSIPYREL</sequence>
<accession>A0A5E6X162</accession>
<dbReference type="Proteomes" id="UP000326241">
    <property type="component" value="Unassembled WGS sequence"/>
</dbReference>
<evidence type="ECO:0008006" key="3">
    <source>
        <dbReference type="Google" id="ProtNLM"/>
    </source>
</evidence>
<evidence type="ECO:0000313" key="1">
    <source>
        <dbReference type="EMBL" id="VVN34883.1"/>
    </source>
</evidence>
<name>A0A5E6X162_PSEFL</name>
<gene>
    <name evidence="1" type="ORF">PS624_05052</name>
</gene>
<protein>
    <recommendedName>
        <fullName evidence="3">DUF2971 domain-containing protein</fullName>
    </recommendedName>
</protein>
<reference evidence="1 2" key="1">
    <citation type="submission" date="2019-09" db="EMBL/GenBank/DDBJ databases">
        <authorList>
            <person name="Chandra G."/>
            <person name="Truman W A."/>
        </authorList>
    </citation>
    <scope>NUCLEOTIDE SEQUENCE [LARGE SCALE GENOMIC DNA]</scope>
    <source>
        <strain evidence="1">PS624</strain>
    </source>
</reference>
<evidence type="ECO:0000313" key="2">
    <source>
        <dbReference type="Proteomes" id="UP000326241"/>
    </source>
</evidence>
<dbReference type="EMBL" id="CABVGZ010000077">
    <property type="protein sequence ID" value="VVN34883.1"/>
    <property type="molecule type" value="Genomic_DNA"/>
</dbReference>
<dbReference type="AlphaFoldDB" id="A0A5E6X162"/>
<organism evidence="1 2">
    <name type="scientific">Pseudomonas fluorescens</name>
    <dbReference type="NCBI Taxonomy" id="294"/>
    <lineage>
        <taxon>Bacteria</taxon>
        <taxon>Pseudomonadati</taxon>
        <taxon>Pseudomonadota</taxon>
        <taxon>Gammaproteobacteria</taxon>
        <taxon>Pseudomonadales</taxon>
        <taxon>Pseudomonadaceae</taxon>
        <taxon>Pseudomonas</taxon>
    </lineage>
</organism>
<dbReference type="RefSeq" id="WP_150776237.1">
    <property type="nucleotide sequence ID" value="NZ_CABVGZ010000077.1"/>
</dbReference>
<proteinExistence type="predicted"/>